<organism evidence="3 4">
    <name type="scientific">Eimeria praecox</name>
    <dbReference type="NCBI Taxonomy" id="51316"/>
    <lineage>
        <taxon>Eukaryota</taxon>
        <taxon>Sar</taxon>
        <taxon>Alveolata</taxon>
        <taxon>Apicomplexa</taxon>
        <taxon>Conoidasida</taxon>
        <taxon>Coccidia</taxon>
        <taxon>Eucoccidiorida</taxon>
        <taxon>Eimeriorina</taxon>
        <taxon>Eimeriidae</taxon>
        <taxon>Eimeria</taxon>
    </lineage>
</organism>
<protein>
    <recommendedName>
        <fullName evidence="5">Secreted protein</fullName>
    </recommendedName>
</protein>
<dbReference type="OrthoDB" id="347234at2759"/>
<evidence type="ECO:0000256" key="1">
    <source>
        <dbReference type="SAM" id="Coils"/>
    </source>
</evidence>
<name>U6H0D7_9EIME</name>
<dbReference type="VEuPathDB" id="ToxoDB:EPH_0062910"/>
<accession>U6H0D7</accession>
<evidence type="ECO:0000313" key="4">
    <source>
        <dbReference type="Proteomes" id="UP000018201"/>
    </source>
</evidence>
<feature type="chain" id="PRO_5004670347" description="Secreted protein" evidence="2">
    <location>
        <begin position="22"/>
        <end position="156"/>
    </location>
</feature>
<dbReference type="Proteomes" id="UP000018201">
    <property type="component" value="Unassembled WGS sequence"/>
</dbReference>
<evidence type="ECO:0000256" key="2">
    <source>
        <dbReference type="SAM" id="SignalP"/>
    </source>
</evidence>
<keyword evidence="2" id="KW-0732">Signal</keyword>
<keyword evidence="1" id="KW-0175">Coiled coil</keyword>
<sequence length="156" mass="17124">MRSRVSFVALVAFLSVEGGLSLMMKRPGGTEPVSVELAEEGVETATDVVAPPSPSRFIDLSHKARGRKRSPHCLDEDCEFVVQSARARKTQQQKLKKKAKKLEKKAKKEKEIYLQNHTEEEYQVLKYQAIVDALQKENAAAAGGGEGGGEEAQQGQ</sequence>
<gene>
    <name evidence="3" type="ORF">EPH_0062910</name>
</gene>
<evidence type="ECO:0008006" key="5">
    <source>
        <dbReference type="Google" id="ProtNLM"/>
    </source>
</evidence>
<proteinExistence type="predicted"/>
<dbReference type="EMBL" id="HG693683">
    <property type="protein sequence ID" value="CDI85332.1"/>
    <property type="molecule type" value="Genomic_DNA"/>
</dbReference>
<evidence type="ECO:0000313" key="3">
    <source>
        <dbReference type="EMBL" id="CDI85332.1"/>
    </source>
</evidence>
<dbReference type="AlphaFoldDB" id="U6H0D7"/>
<reference evidence="3" key="1">
    <citation type="submission" date="2013-10" db="EMBL/GenBank/DDBJ databases">
        <title>Genomic analysis of the causative agents of coccidiosis in chickens.</title>
        <authorList>
            <person name="Reid A.J."/>
            <person name="Blake D."/>
            <person name="Billington K."/>
            <person name="Browne H."/>
            <person name="Dunn M."/>
            <person name="Hung S."/>
            <person name="Kawahara F."/>
            <person name="Miranda-Saavedra D."/>
            <person name="Mourier T."/>
            <person name="Nagra H."/>
            <person name="Otto T.D."/>
            <person name="Rawlings N."/>
            <person name="Sanchez A."/>
            <person name="Sanders M."/>
            <person name="Subramaniam C."/>
            <person name="Tay Y."/>
            <person name="Dear P."/>
            <person name="Doerig C."/>
            <person name="Gruber A."/>
            <person name="Parkinson J."/>
            <person name="Shirley M."/>
            <person name="Wan K.L."/>
            <person name="Berriman M."/>
            <person name="Tomley F."/>
            <person name="Pain A."/>
        </authorList>
    </citation>
    <scope>NUCLEOTIDE SEQUENCE [LARGE SCALE GENOMIC DNA]</scope>
    <source>
        <strain evidence="3">Houghton</strain>
    </source>
</reference>
<feature type="signal peptide" evidence="2">
    <location>
        <begin position="1"/>
        <end position="21"/>
    </location>
</feature>
<reference evidence="3" key="2">
    <citation type="submission" date="2013-10" db="EMBL/GenBank/DDBJ databases">
        <authorList>
            <person name="Aslett M."/>
        </authorList>
    </citation>
    <scope>NUCLEOTIDE SEQUENCE [LARGE SCALE GENOMIC DNA]</scope>
    <source>
        <strain evidence="3">Houghton</strain>
    </source>
</reference>
<keyword evidence="4" id="KW-1185">Reference proteome</keyword>
<feature type="coiled-coil region" evidence="1">
    <location>
        <begin position="85"/>
        <end position="116"/>
    </location>
</feature>